<protein>
    <submittedName>
        <fullName evidence="2">Uncharacterized protein</fullName>
    </submittedName>
</protein>
<feature type="signal peptide" evidence="1">
    <location>
        <begin position="1"/>
        <end position="24"/>
    </location>
</feature>
<accession>A0A3D2X598</accession>
<dbReference type="Proteomes" id="UP000262969">
    <property type="component" value="Unassembled WGS sequence"/>
</dbReference>
<sequence length="141" mass="15335">MKKRIVSLTLCSLMLCSGSVQVFATEPNVLAPSAAYFTISPYMDYIIQANGTLYINSKGVATVDCDVYGYQGTTTRVEISANLQQYKSGSWVTIKTFTANSESHRTSLSETYSVSKGYSYRVQANIKAYSGSSVEAQSVTS</sequence>
<evidence type="ECO:0000256" key="1">
    <source>
        <dbReference type="SAM" id="SignalP"/>
    </source>
</evidence>
<evidence type="ECO:0000313" key="2">
    <source>
        <dbReference type="EMBL" id="HCL01518.1"/>
    </source>
</evidence>
<evidence type="ECO:0000313" key="3">
    <source>
        <dbReference type="Proteomes" id="UP000262969"/>
    </source>
</evidence>
<proteinExistence type="predicted"/>
<organism evidence="2 3">
    <name type="scientific">Lachnoclostridium phytofermentans</name>
    <dbReference type="NCBI Taxonomy" id="66219"/>
    <lineage>
        <taxon>Bacteria</taxon>
        <taxon>Bacillati</taxon>
        <taxon>Bacillota</taxon>
        <taxon>Clostridia</taxon>
        <taxon>Lachnospirales</taxon>
        <taxon>Lachnospiraceae</taxon>
    </lineage>
</organism>
<dbReference type="AlphaFoldDB" id="A0A3D2X598"/>
<comment type="caution">
    <text evidence="2">The sequence shown here is derived from an EMBL/GenBank/DDBJ whole genome shotgun (WGS) entry which is preliminary data.</text>
</comment>
<name>A0A3D2X598_9FIRM</name>
<dbReference type="EMBL" id="DPVV01000131">
    <property type="protein sequence ID" value="HCL01518.1"/>
    <property type="molecule type" value="Genomic_DNA"/>
</dbReference>
<feature type="non-terminal residue" evidence="2">
    <location>
        <position position="141"/>
    </location>
</feature>
<gene>
    <name evidence="2" type="ORF">DHW61_03740</name>
</gene>
<reference evidence="2 3" key="1">
    <citation type="journal article" date="2018" name="Nat. Biotechnol.">
        <title>A standardized bacterial taxonomy based on genome phylogeny substantially revises the tree of life.</title>
        <authorList>
            <person name="Parks D.H."/>
            <person name="Chuvochina M."/>
            <person name="Waite D.W."/>
            <person name="Rinke C."/>
            <person name="Skarshewski A."/>
            <person name="Chaumeil P.A."/>
            <person name="Hugenholtz P."/>
        </authorList>
    </citation>
    <scope>NUCLEOTIDE SEQUENCE [LARGE SCALE GENOMIC DNA]</scope>
    <source>
        <strain evidence="2">UBA11728</strain>
    </source>
</reference>
<keyword evidence="1" id="KW-0732">Signal</keyword>
<feature type="chain" id="PRO_5017544429" evidence="1">
    <location>
        <begin position="25"/>
        <end position="141"/>
    </location>
</feature>